<keyword evidence="1" id="KW-1133">Transmembrane helix</keyword>
<sequence length="478" mass="52831">MGNEMKSVMRVWLKMFILGFLQAASYGNIYVSKKSVVTLPCDVKPQTQVAWSYKKDVSSAYTNIVKTVGRNTLFGTTPMKSKSRILSSAALQIQDVETDFAGFYQCEISGIKKEYNLLVVSVVPEHPGPYLQSSSLKLDCLVSGSSGERPVWLQPGSEEVWSSSSTLEIKELTMRHSGTWRCRVGSFKLEQKVEVLGIKADPSSGTLSVKNGGSVFFPCELSSILTESQYQSEGVWSRVTQESPAEQKILQLNKVKKRLLLSSSKGNHSISLSKVSPVDAGRYTCLVQINGAKMSKSFQLNVLSVESSGGNVVCCLHGNASGFQMGWSDAEGQARDLQMQQGKSKTTLTLPMAQMNSTAWKCNLYLGSKLQTSIDYTPGTAVDDGSSSNVGSRGWVAAVLKMELWVLISICVGGVILIALVGVVIGLLVRRRHLKRLTRRRRLQKQPLTPRQYCQCQRKRTINGSRRMNSYQEEDRDY</sequence>
<dbReference type="InterPro" id="IPR003599">
    <property type="entry name" value="Ig_sub"/>
</dbReference>
<proteinExistence type="predicted"/>
<dbReference type="PROSITE" id="PS50835">
    <property type="entry name" value="IG_LIKE"/>
    <property type="match status" value="2"/>
</dbReference>
<dbReference type="Gene3D" id="2.60.40.10">
    <property type="entry name" value="Immunoglobulins"/>
    <property type="match status" value="3"/>
</dbReference>
<feature type="domain" description="Ig-like" evidence="3">
    <location>
        <begin position="132"/>
        <end position="194"/>
    </location>
</feature>
<dbReference type="InterPro" id="IPR003598">
    <property type="entry name" value="Ig_sub2"/>
</dbReference>
<dbReference type="EMBL" id="JAHFZB010000021">
    <property type="protein sequence ID" value="KAK6477363.1"/>
    <property type="molecule type" value="Genomic_DNA"/>
</dbReference>
<dbReference type="InterPro" id="IPR007110">
    <property type="entry name" value="Ig-like_dom"/>
</dbReference>
<feature type="chain" id="PRO_5046576034" description="Ig-like domain-containing protein" evidence="2">
    <location>
        <begin position="28"/>
        <end position="478"/>
    </location>
</feature>
<protein>
    <recommendedName>
        <fullName evidence="3">Ig-like domain-containing protein</fullName>
    </recommendedName>
</protein>
<dbReference type="PANTHER" id="PTHR11422">
    <property type="entry name" value="T-CELL SURFACE GLYCOPROTEIN CD4"/>
    <property type="match status" value="1"/>
</dbReference>
<keyword evidence="5" id="KW-1185">Reference proteome</keyword>
<feature type="signal peptide" evidence="2">
    <location>
        <begin position="1"/>
        <end position="27"/>
    </location>
</feature>
<dbReference type="InterPro" id="IPR013783">
    <property type="entry name" value="Ig-like_fold"/>
</dbReference>
<evidence type="ECO:0000256" key="1">
    <source>
        <dbReference type="SAM" id="Phobius"/>
    </source>
</evidence>
<dbReference type="SUPFAM" id="SSF48726">
    <property type="entry name" value="Immunoglobulin"/>
    <property type="match status" value="3"/>
</dbReference>
<dbReference type="InterPro" id="IPR036179">
    <property type="entry name" value="Ig-like_dom_sf"/>
</dbReference>
<gene>
    <name evidence="4" type="ORF">HHUSO_G22289</name>
</gene>
<dbReference type="SMART" id="SM00409">
    <property type="entry name" value="IG"/>
    <property type="match status" value="3"/>
</dbReference>
<evidence type="ECO:0000313" key="4">
    <source>
        <dbReference type="EMBL" id="KAK6477363.1"/>
    </source>
</evidence>
<dbReference type="InterPro" id="IPR013106">
    <property type="entry name" value="Ig_V-set"/>
</dbReference>
<reference evidence="4 5" key="1">
    <citation type="submission" date="2021-05" db="EMBL/GenBank/DDBJ databases">
        <authorList>
            <person name="Zahm M."/>
            <person name="Klopp C."/>
            <person name="Cabau C."/>
            <person name="Kuhl H."/>
            <person name="Suciu R."/>
            <person name="Ciorpac M."/>
            <person name="Holostenco D."/>
            <person name="Gessner J."/>
            <person name="Wuertz S."/>
            <person name="Hohne C."/>
            <person name="Stock M."/>
            <person name="Gislard M."/>
            <person name="Lluch J."/>
            <person name="Milhes M."/>
            <person name="Lampietro C."/>
            <person name="Lopez Roques C."/>
            <person name="Donnadieu C."/>
            <person name="Du K."/>
            <person name="Schartl M."/>
            <person name="Guiguen Y."/>
        </authorList>
    </citation>
    <scope>NUCLEOTIDE SEQUENCE [LARGE SCALE GENOMIC DNA]</scope>
    <source>
        <strain evidence="4">Hh-F2</strain>
        <tissue evidence="4">Blood</tissue>
    </source>
</reference>
<evidence type="ECO:0000259" key="3">
    <source>
        <dbReference type="PROSITE" id="PS50835"/>
    </source>
</evidence>
<dbReference type="PANTHER" id="PTHR11422:SF6">
    <property type="entry name" value="HEMICENTIN-1 ISOFORM X1"/>
    <property type="match status" value="1"/>
</dbReference>
<evidence type="ECO:0000256" key="2">
    <source>
        <dbReference type="SAM" id="SignalP"/>
    </source>
</evidence>
<feature type="domain" description="Ig-like" evidence="3">
    <location>
        <begin position="202"/>
        <end position="301"/>
    </location>
</feature>
<name>A0ABR0YXQ0_HUSHU</name>
<evidence type="ECO:0000313" key="5">
    <source>
        <dbReference type="Proteomes" id="UP001369086"/>
    </source>
</evidence>
<dbReference type="SMART" id="SM00408">
    <property type="entry name" value="IGc2"/>
    <property type="match status" value="2"/>
</dbReference>
<keyword evidence="1" id="KW-0812">Transmembrane</keyword>
<comment type="caution">
    <text evidence="4">The sequence shown here is derived from an EMBL/GenBank/DDBJ whole genome shotgun (WGS) entry which is preliminary data.</text>
</comment>
<feature type="transmembrane region" description="Helical" evidence="1">
    <location>
        <begin position="404"/>
        <end position="429"/>
    </location>
</feature>
<keyword evidence="2" id="KW-0732">Signal</keyword>
<dbReference type="Pfam" id="PF07686">
    <property type="entry name" value="V-set"/>
    <property type="match status" value="1"/>
</dbReference>
<accession>A0ABR0YXQ0</accession>
<organism evidence="4 5">
    <name type="scientific">Huso huso</name>
    <name type="common">Beluga</name>
    <name type="synonym">Acipenser huso</name>
    <dbReference type="NCBI Taxonomy" id="61971"/>
    <lineage>
        <taxon>Eukaryota</taxon>
        <taxon>Metazoa</taxon>
        <taxon>Chordata</taxon>
        <taxon>Craniata</taxon>
        <taxon>Vertebrata</taxon>
        <taxon>Euteleostomi</taxon>
        <taxon>Actinopterygii</taxon>
        <taxon>Chondrostei</taxon>
        <taxon>Acipenseriformes</taxon>
        <taxon>Acipenseridae</taxon>
        <taxon>Huso</taxon>
    </lineage>
</organism>
<dbReference type="Proteomes" id="UP001369086">
    <property type="component" value="Unassembled WGS sequence"/>
</dbReference>
<keyword evidence="1" id="KW-0472">Membrane</keyword>